<dbReference type="PANTHER" id="PTHR46689">
    <property type="entry name" value="MEMBRANE PROTEIN, PUTATIVE-RELATED"/>
    <property type="match status" value="1"/>
</dbReference>
<dbReference type="CDD" id="cd07389">
    <property type="entry name" value="MPP_PhoD"/>
    <property type="match status" value="1"/>
</dbReference>
<gene>
    <name evidence="2" type="ORF">BCR33DRAFT_154781</name>
</gene>
<name>A0A1Y2CHW3_9FUNG</name>
<sequence>MKTFSFSPVKDYLPSSHAQYPVITGRKESAEHLSANFPKMLLTATPFQLNPLTPLSDSSQFRQPNTLGPLLRFSDISNGVWKGSVLVINTLNGATPNCVLSTGSVSTPLLIDSFAGYSFYRFDLTIPLLDQSQRISYTIESTFTKSTHTFHIPRISDEARFTFWSCNGFGDVEHQDKLGHAPMWKDLLKNHDHSPFHIQIGGGDQIYIDGPIDLFGVPLLKQFLETPDINDRDKVEWTMEHEVTVSERYFVGYVHHFQEDGFKEALAQIPYAFVCDDHDIFDGYGSYPAKQQESPVIQNIGRIGHRFYLLFQHHTTFERAFQDSLFPERKGFNWIKQFGPSTLVLGLDNRSNRTEQTIIPSDCWTAIWSSIDARVQGSPTPIKHLYVVATVPVLYPRMEIINNTMEAITALQNMTRTVVRPFSQFFGWIGSATFGGGASPQKRIQTEGTVVKTSFMGGTGGKSGLLYRLMGTFGQPDLRDDLIDEWTHPFHIKERNMMVERLQEISRTKQVRVSFLSGDVHLCGVGRFRTAVESGEYNVATDSRAMYQIISSAIVNAPGPQGIITLLHTNPRILGPSITGIANTSEEMFDLFEKDVDGTVLQNKRLLARRNWSSFEARTDGAYSVQIHVENGDSESIAYEIEIPVLEK</sequence>
<dbReference type="InterPro" id="IPR018946">
    <property type="entry name" value="PhoD-like_MPP"/>
</dbReference>
<evidence type="ECO:0000313" key="3">
    <source>
        <dbReference type="Proteomes" id="UP000193642"/>
    </source>
</evidence>
<organism evidence="2 3">
    <name type="scientific">Rhizoclosmatium globosum</name>
    <dbReference type="NCBI Taxonomy" id="329046"/>
    <lineage>
        <taxon>Eukaryota</taxon>
        <taxon>Fungi</taxon>
        <taxon>Fungi incertae sedis</taxon>
        <taxon>Chytridiomycota</taxon>
        <taxon>Chytridiomycota incertae sedis</taxon>
        <taxon>Chytridiomycetes</taxon>
        <taxon>Chytridiales</taxon>
        <taxon>Chytriomycetaceae</taxon>
        <taxon>Rhizoclosmatium</taxon>
    </lineage>
</organism>
<accession>A0A1Y2CHW3</accession>
<dbReference type="Proteomes" id="UP000193642">
    <property type="component" value="Unassembled WGS sequence"/>
</dbReference>
<evidence type="ECO:0000313" key="2">
    <source>
        <dbReference type="EMBL" id="ORY45905.1"/>
    </source>
</evidence>
<keyword evidence="3" id="KW-1185">Reference proteome</keyword>
<comment type="caution">
    <text evidence="2">The sequence shown here is derived from an EMBL/GenBank/DDBJ whole genome shotgun (WGS) entry which is preliminary data.</text>
</comment>
<feature type="domain" description="PhoD-like phosphatase" evidence="1">
    <location>
        <begin position="131"/>
        <end position="618"/>
    </location>
</feature>
<dbReference type="OrthoDB" id="2419400at2759"/>
<dbReference type="EMBL" id="MCGO01000018">
    <property type="protein sequence ID" value="ORY45905.1"/>
    <property type="molecule type" value="Genomic_DNA"/>
</dbReference>
<dbReference type="STRING" id="329046.A0A1Y2CHW3"/>
<protein>
    <recommendedName>
        <fullName evidence="1">PhoD-like phosphatase domain-containing protein</fullName>
    </recommendedName>
</protein>
<evidence type="ECO:0000259" key="1">
    <source>
        <dbReference type="Pfam" id="PF19050"/>
    </source>
</evidence>
<dbReference type="AlphaFoldDB" id="A0A1Y2CHW3"/>
<dbReference type="Pfam" id="PF19050">
    <property type="entry name" value="PhoD_2"/>
    <property type="match status" value="1"/>
</dbReference>
<dbReference type="Gene3D" id="3.60.21.70">
    <property type="entry name" value="PhoD-like phosphatase"/>
    <property type="match status" value="1"/>
</dbReference>
<dbReference type="PANTHER" id="PTHR46689:SF2">
    <property type="entry name" value="WW DOMAIN PROTEIN (AFU_ORTHOLOGUE AFUA_6G06520)"/>
    <property type="match status" value="1"/>
</dbReference>
<dbReference type="InterPro" id="IPR038607">
    <property type="entry name" value="PhoD-like_sf"/>
</dbReference>
<dbReference type="GO" id="GO:0016020">
    <property type="term" value="C:membrane"/>
    <property type="evidence" value="ECO:0007669"/>
    <property type="project" value="TreeGrafter"/>
</dbReference>
<proteinExistence type="predicted"/>
<reference evidence="2 3" key="1">
    <citation type="submission" date="2016-07" db="EMBL/GenBank/DDBJ databases">
        <title>Pervasive Adenine N6-methylation of Active Genes in Fungi.</title>
        <authorList>
            <consortium name="DOE Joint Genome Institute"/>
            <person name="Mondo S.J."/>
            <person name="Dannebaum R.O."/>
            <person name="Kuo R.C."/>
            <person name="Labutti K."/>
            <person name="Haridas S."/>
            <person name="Kuo A."/>
            <person name="Salamov A."/>
            <person name="Ahrendt S.R."/>
            <person name="Lipzen A."/>
            <person name="Sullivan W."/>
            <person name="Andreopoulos W.B."/>
            <person name="Clum A."/>
            <person name="Lindquist E."/>
            <person name="Daum C."/>
            <person name="Ramamoorthy G.K."/>
            <person name="Gryganskyi A."/>
            <person name="Culley D."/>
            <person name="Magnuson J.K."/>
            <person name="James T.Y."/>
            <person name="O'Malley M.A."/>
            <person name="Stajich J.E."/>
            <person name="Spatafora J.W."/>
            <person name="Visel A."/>
            <person name="Grigoriev I.V."/>
        </authorList>
    </citation>
    <scope>NUCLEOTIDE SEQUENCE [LARGE SCALE GENOMIC DNA]</scope>
    <source>
        <strain evidence="2 3">JEL800</strain>
    </source>
</reference>
<dbReference type="InterPro" id="IPR043904">
    <property type="entry name" value="PhoD_2-like"/>
</dbReference>